<proteinExistence type="predicted"/>
<dbReference type="SUPFAM" id="SSF53067">
    <property type="entry name" value="Actin-like ATPase domain"/>
    <property type="match status" value="2"/>
</dbReference>
<dbReference type="HOGENOM" id="CLU_009958_4_2_1"/>
<dbReference type="PANTHER" id="PTHR14187">
    <property type="entry name" value="ALPHA KINASE/ELONGATION FACTOR 2 KINASE"/>
    <property type="match status" value="1"/>
</dbReference>
<evidence type="ECO:0000313" key="1">
    <source>
        <dbReference type="EMBL" id="EKM51025.1"/>
    </source>
</evidence>
<dbReference type="KEGG" id="pco:PHACADRAFT_128701"/>
<dbReference type="EMBL" id="JH930477">
    <property type="protein sequence ID" value="EKM51025.1"/>
    <property type="molecule type" value="Genomic_DNA"/>
</dbReference>
<dbReference type="Proteomes" id="UP000008370">
    <property type="component" value="Unassembled WGS sequence"/>
</dbReference>
<dbReference type="GeneID" id="18908121"/>
<dbReference type="STRING" id="650164.K5VW30"/>
<dbReference type="OrthoDB" id="2963168at2759"/>
<accession>K5VW30</accession>
<sequence>MPPQKPYEGPSRKLVLAFDVGTTYSGVAYATLDPGETPKIQAVTRFPGQSNSDFKIPSVLLYTQDGQVRAVGAEAKDPRMEMAIEDEDLILVEWFKLHLVPSSMESSIGLKDLDVQHKLPPGKTIVEVFADFLSYMYKCARDYIMEASPNGTSLWNSVQDRIEIVLGHPNGWEGLQQEKMREAAILAGLVPDNHIGQSRVHFVSEGEASLHYCVDMGMTKDFEDGTSAIVIDAGGGTVDLSTYCFRNMSPISVEETAPAECVLQGSTRVNVRAAELLRSKLANTKFSNELDIKAMLDTFEKTAKPNFKDSAEESFVKFGSIRDRDPGVGIKNGQLSLEGAEVSKLFEPSIEAIVDAVQKQKEETLEPISFAFLVGGFAASAWLFTKLKEHLSVFDISLSRPDHHANKAVAVGAASFFLEHFVSVRVARWTYGSSCSVEYDDSNPEHRLRQHKTYMMPSAVRVIPEGFKNIVAKGTRLREGEERIESFEREVEDPWGLNHIAMEITCYRGKNKEPHWVDLEPEYFSDLCIVTADTSGVTKVRQFGPLGPYYAQTFKLVLSCGKTETTAHIRWEENGIERRGPAKIVYDDDARIAQ</sequence>
<dbReference type="InterPro" id="IPR043129">
    <property type="entry name" value="ATPase_NBD"/>
</dbReference>
<dbReference type="CDD" id="cd10170">
    <property type="entry name" value="ASKHA_NBD_HSP70"/>
    <property type="match status" value="1"/>
</dbReference>
<dbReference type="Gene3D" id="3.90.640.10">
    <property type="entry name" value="Actin, Chain A, domain 4"/>
    <property type="match status" value="1"/>
</dbReference>
<gene>
    <name evidence="1" type="ORF">PHACADRAFT_128701</name>
</gene>
<keyword evidence="2" id="KW-1185">Reference proteome</keyword>
<dbReference type="InParanoid" id="K5VW30"/>
<dbReference type="Gene3D" id="3.30.420.40">
    <property type="match status" value="2"/>
</dbReference>
<dbReference type="PANTHER" id="PTHR14187:SF5">
    <property type="entry name" value="HEAT SHOCK 70 KDA PROTEIN 12A"/>
    <property type="match status" value="1"/>
</dbReference>
<dbReference type="AlphaFoldDB" id="K5VW30"/>
<reference evidence="1 2" key="1">
    <citation type="journal article" date="2012" name="BMC Genomics">
        <title>Comparative genomics of the white-rot fungi, Phanerochaete carnosa and P. chrysosporium, to elucidate the genetic basis of the distinct wood types they colonize.</title>
        <authorList>
            <person name="Suzuki H."/>
            <person name="MacDonald J."/>
            <person name="Syed K."/>
            <person name="Salamov A."/>
            <person name="Hori C."/>
            <person name="Aerts A."/>
            <person name="Henrissat B."/>
            <person name="Wiebenga A."/>
            <person name="vanKuyk P.A."/>
            <person name="Barry K."/>
            <person name="Lindquist E."/>
            <person name="LaButti K."/>
            <person name="Lapidus A."/>
            <person name="Lucas S."/>
            <person name="Coutinho P."/>
            <person name="Gong Y."/>
            <person name="Samejima M."/>
            <person name="Mahadevan R."/>
            <person name="Abou-Zaid M."/>
            <person name="de Vries R.P."/>
            <person name="Igarashi K."/>
            <person name="Yadav J.S."/>
            <person name="Grigoriev I.V."/>
            <person name="Master E.R."/>
        </authorList>
    </citation>
    <scope>NUCLEOTIDE SEQUENCE [LARGE SCALE GENOMIC DNA]</scope>
    <source>
        <strain evidence="1 2">HHB-10118-sp</strain>
    </source>
</reference>
<protein>
    <submittedName>
        <fullName evidence="1">Uncharacterized protein</fullName>
    </submittedName>
</protein>
<name>K5VW30_PHACS</name>
<organism evidence="1 2">
    <name type="scientific">Phanerochaete carnosa (strain HHB-10118-sp)</name>
    <name type="common">White-rot fungus</name>
    <name type="synonym">Peniophora carnosa</name>
    <dbReference type="NCBI Taxonomy" id="650164"/>
    <lineage>
        <taxon>Eukaryota</taxon>
        <taxon>Fungi</taxon>
        <taxon>Dikarya</taxon>
        <taxon>Basidiomycota</taxon>
        <taxon>Agaricomycotina</taxon>
        <taxon>Agaricomycetes</taxon>
        <taxon>Polyporales</taxon>
        <taxon>Phanerochaetaceae</taxon>
        <taxon>Phanerochaete</taxon>
    </lineage>
</organism>
<dbReference type="RefSeq" id="XP_007400184.1">
    <property type="nucleotide sequence ID" value="XM_007400122.1"/>
</dbReference>
<evidence type="ECO:0000313" key="2">
    <source>
        <dbReference type="Proteomes" id="UP000008370"/>
    </source>
</evidence>